<dbReference type="Proteomes" id="UP000799754">
    <property type="component" value="Unassembled WGS sequence"/>
</dbReference>
<sequence>MENTEKEEARVGQPRSDLGSDASAAPAVERKEGLVGDDGITRLSEVTNLKDTAYAFSTKRKWWILTVVALCQTSMNFNVAVYSNAIAPLNEHYNLGDNHFTNARAGLAWFLIPYGIGCELWAPWSEEFGRWIVMQLSLGSVNIWQILGGASTSWNMVLAARILGGVCSAGGSVTLGMVADMFEPEEQQFAVLWASLWSCLGSVIGGIAGGSIEQYLNWRWNFWIQLILGVTVQAIHFFFVPETRSTVMLNRKAKKMRKAAGDCNLRGPTEDDKFNWRNAAALMGRPYKMLATEPIVLFLSLLSGFADALIFSFLESYAYVFGPGGWDFTPSQLGFALTALFIGYWAAGFSYVAVIRKDNLKRTAGKVLSPETRLWALLYIAPLLAIGLFGSAFTVTGPPLPWIAPLIFAVLIGWANMAIYFATIDYMVAAYGGKYSASATGGNGFSRDVLAGICSFYTGPMYHKLGNQNATWLLFGLSVLVIIPIFWIYRSGPKIRARSKYAAEVEEERQKNEDFKLQQRHGRASLVSLETNTTTPAQAQPYSPV</sequence>
<gene>
    <name evidence="1" type="ORF">BU25DRAFT_412146</name>
</gene>
<reference evidence="1" key="1">
    <citation type="journal article" date="2020" name="Stud. Mycol.">
        <title>101 Dothideomycetes genomes: a test case for predicting lifestyles and emergence of pathogens.</title>
        <authorList>
            <person name="Haridas S."/>
            <person name="Albert R."/>
            <person name="Binder M."/>
            <person name="Bloem J."/>
            <person name="Labutti K."/>
            <person name="Salamov A."/>
            <person name="Andreopoulos B."/>
            <person name="Baker S."/>
            <person name="Barry K."/>
            <person name="Bills G."/>
            <person name="Bluhm B."/>
            <person name="Cannon C."/>
            <person name="Castanera R."/>
            <person name="Culley D."/>
            <person name="Daum C."/>
            <person name="Ezra D."/>
            <person name="Gonzalez J."/>
            <person name="Henrissat B."/>
            <person name="Kuo A."/>
            <person name="Liang C."/>
            <person name="Lipzen A."/>
            <person name="Lutzoni F."/>
            <person name="Magnuson J."/>
            <person name="Mondo S."/>
            <person name="Nolan M."/>
            <person name="Ohm R."/>
            <person name="Pangilinan J."/>
            <person name="Park H.-J."/>
            <person name="Ramirez L."/>
            <person name="Alfaro M."/>
            <person name="Sun H."/>
            <person name="Tritt A."/>
            <person name="Yoshinaga Y."/>
            <person name="Zwiers L.-H."/>
            <person name="Turgeon B."/>
            <person name="Goodwin S."/>
            <person name="Spatafora J."/>
            <person name="Crous P."/>
            <person name="Grigoriev I."/>
        </authorList>
    </citation>
    <scope>NUCLEOTIDE SEQUENCE</scope>
    <source>
        <strain evidence="1">CBS 525.71</strain>
    </source>
</reference>
<dbReference type="EMBL" id="MU006723">
    <property type="protein sequence ID" value="KAF2625893.1"/>
    <property type="molecule type" value="Genomic_DNA"/>
</dbReference>
<protein>
    <submittedName>
        <fullName evidence="1">MFS general substrate transporter</fullName>
    </submittedName>
</protein>
<name>A0ACB6RVT0_9PLEO</name>
<accession>A0ACB6RVT0</accession>
<evidence type="ECO:0000313" key="2">
    <source>
        <dbReference type="Proteomes" id="UP000799754"/>
    </source>
</evidence>
<evidence type="ECO:0000313" key="1">
    <source>
        <dbReference type="EMBL" id="KAF2625893.1"/>
    </source>
</evidence>
<keyword evidence="2" id="KW-1185">Reference proteome</keyword>
<organism evidence="1 2">
    <name type="scientific">Macroventuria anomochaeta</name>
    <dbReference type="NCBI Taxonomy" id="301207"/>
    <lineage>
        <taxon>Eukaryota</taxon>
        <taxon>Fungi</taxon>
        <taxon>Dikarya</taxon>
        <taxon>Ascomycota</taxon>
        <taxon>Pezizomycotina</taxon>
        <taxon>Dothideomycetes</taxon>
        <taxon>Pleosporomycetidae</taxon>
        <taxon>Pleosporales</taxon>
        <taxon>Pleosporineae</taxon>
        <taxon>Didymellaceae</taxon>
        <taxon>Macroventuria</taxon>
    </lineage>
</organism>
<proteinExistence type="predicted"/>
<comment type="caution">
    <text evidence="1">The sequence shown here is derived from an EMBL/GenBank/DDBJ whole genome shotgun (WGS) entry which is preliminary data.</text>
</comment>